<keyword evidence="1" id="KW-0732">Signal</keyword>
<proteinExistence type="predicted"/>
<feature type="chain" id="PRO_5046004490" description="Lipoprotein" evidence="1">
    <location>
        <begin position="20"/>
        <end position="58"/>
    </location>
</feature>
<reference evidence="2 3" key="1">
    <citation type="submission" date="2024-08" db="EMBL/GenBank/DDBJ databases">
        <authorList>
            <person name="Ishaq N."/>
        </authorList>
    </citation>
    <scope>NUCLEOTIDE SEQUENCE [LARGE SCALE GENOMIC DNA]</scope>
    <source>
        <strain evidence="2 3">JCM 30400</strain>
    </source>
</reference>
<name>A0ABV4NQ91_9GAMM</name>
<evidence type="ECO:0000313" key="2">
    <source>
        <dbReference type="EMBL" id="MFA0791126.1"/>
    </source>
</evidence>
<evidence type="ECO:0000313" key="3">
    <source>
        <dbReference type="Proteomes" id="UP001569414"/>
    </source>
</evidence>
<dbReference type="RefSeq" id="WP_371843627.1">
    <property type="nucleotide sequence ID" value="NZ_JBGMEL010000010.1"/>
</dbReference>
<accession>A0ABV4NQ91</accession>
<feature type="signal peptide" evidence="1">
    <location>
        <begin position="1"/>
        <end position="19"/>
    </location>
</feature>
<evidence type="ECO:0000256" key="1">
    <source>
        <dbReference type="SAM" id="SignalP"/>
    </source>
</evidence>
<protein>
    <recommendedName>
        <fullName evidence="4">Lipoprotein</fullName>
    </recommendedName>
</protein>
<gene>
    <name evidence="2" type="ORF">ACCI51_11270</name>
</gene>
<dbReference type="Proteomes" id="UP001569414">
    <property type="component" value="Unassembled WGS sequence"/>
</dbReference>
<comment type="caution">
    <text evidence="2">The sequence shown here is derived from an EMBL/GenBank/DDBJ whole genome shotgun (WGS) entry which is preliminary data.</text>
</comment>
<evidence type="ECO:0008006" key="4">
    <source>
        <dbReference type="Google" id="ProtNLM"/>
    </source>
</evidence>
<dbReference type="EMBL" id="JBGMEL010000010">
    <property type="protein sequence ID" value="MFA0791126.1"/>
    <property type="molecule type" value="Genomic_DNA"/>
</dbReference>
<dbReference type="PROSITE" id="PS51257">
    <property type="entry name" value="PROKAR_LIPOPROTEIN"/>
    <property type="match status" value="1"/>
</dbReference>
<organism evidence="2 3">
    <name type="scientific">Microbulbifer echini</name>
    <dbReference type="NCBI Taxonomy" id="1529067"/>
    <lineage>
        <taxon>Bacteria</taxon>
        <taxon>Pseudomonadati</taxon>
        <taxon>Pseudomonadota</taxon>
        <taxon>Gammaproteobacteria</taxon>
        <taxon>Cellvibrionales</taxon>
        <taxon>Microbulbiferaceae</taxon>
        <taxon>Microbulbifer</taxon>
    </lineage>
</organism>
<keyword evidence="3" id="KW-1185">Reference proteome</keyword>
<sequence length="58" mass="6329">MKKLFLLILVVIVSGCAASGPVFSPLPASETRATVYIYRPKTVVNCCVSPELFVNEKK</sequence>